<protein>
    <recommendedName>
        <fullName evidence="3">DUF1421 domain-containing protein</fullName>
    </recommendedName>
</protein>
<feature type="compositionally biased region" description="Gly residues" evidence="2">
    <location>
        <begin position="397"/>
        <end position="406"/>
    </location>
</feature>
<gene>
    <name evidence="4" type="ORF">LIER_41685</name>
</gene>
<sequence length="535" mass="58181">MNTSPYMDKQIMDLSTNDPSVAAEDEDFHHRQNGGATTEKEEIEIVPSYDFQPMRPIATSSPRANTSPIRNYGSLDLIETAKVISEKDRNSVDGALISEIDKTMKKYADNILHALEGLSARLSQMEGRTHQLENTMDDLKIAVGNNYGSSDGKMRQLENLLREVRTDVHLIKDKQEIMEAQFQLAKLQVSKGEHQPEIHYSVNMDNMQPATVSTLQQVPPGTHSTAPPSLPPPPAQQNLPQHVQVPNQFASSQVHPIPQRDSYFPQPGQIQENANQQYQMTPPQQPQPGLPQQPQSGPPQKVPPQPQYQVPPQPQYPQPPPPPPQQPHPSLSALNLPPSQPPHGHHPEETQYMQSQGYPMGSHQPPAHSHTGAPFSQQFSGAPPNTYEPQSNRLGPGVPGGYGSLSGSGDPYSYSSSPSQYGSGSPVKAPQLSAPPTGHSAGMGYPQLPTARLLPQALPTASSVGSGSSGSSGTGNRVPVDDVIDKVTTMGFPREQVRETVRRLTENGQSVDLNIVLDKLMNEGGGQLPRGWFGR</sequence>
<dbReference type="AlphaFoldDB" id="A0AAV3RGK8"/>
<evidence type="ECO:0000313" key="4">
    <source>
        <dbReference type="EMBL" id="GAA0174260.1"/>
    </source>
</evidence>
<dbReference type="Proteomes" id="UP001454036">
    <property type="component" value="Unassembled WGS sequence"/>
</dbReference>
<dbReference type="Pfam" id="PF07223">
    <property type="entry name" value="DUF1421"/>
    <property type="match status" value="1"/>
</dbReference>
<reference evidence="4 5" key="1">
    <citation type="submission" date="2024-01" db="EMBL/GenBank/DDBJ databases">
        <title>The complete chloroplast genome sequence of Lithospermum erythrorhizon: insights into the phylogenetic relationship among Boraginaceae species and the maternal lineages of purple gromwells.</title>
        <authorList>
            <person name="Okada T."/>
            <person name="Watanabe K."/>
        </authorList>
    </citation>
    <scope>NUCLEOTIDE SEQUENCE [LARGE SCALE GENOMIC DNA]</scope>
</reference>
<feature type="region of interest" description="Disordered" evidence="2">
    <location>
        <begin position="278"/>
        <end position="479"/>
    </location>
</feature>
<evidence type="ECO:0000256" key="2">
    <source>
        <dbReference type="SAM" id="MobiDB-lite"/>
    </source>
</evidence>
<evidence type="ECO:0000313" key="5">
    <source>
        <dbReference type="Proteomes" id="UP001454036"/>
    </source>
</evidence>
<keyword evidence="1" id="KW-0175">Coiled coil</keyword>
<organism evidence="4 5">
    <name type="scientific">Lithospermum erythrorhizon</name>
    <name type="common">Purple gromwell</name>
    <name type="synonym">Lithospermum officinale var. erythrorhizon</name>
    <dbReference type="NCBI Taxonomy" id="34254"/>
    <lineage>
        <taxon>Eukaryota</taxon>
        <taxon>Viridiplantae</taxon>
        <taxon>Streptophyta</taxon>
        <taxon>Embryophyta</taxon>
        <taxon>Tracheophyta</taxon>
        <taxon>Spermatophyta</taxon>
        <taxon>Magnoliopsida</taxon>
        <taxon>eudicotyledons</taxon>
        <taxon>Gunneridae</taxon>
        <taxon>Pentapetalae</taxon>
        <taxon>asterids</taxon>
        <taxon>lamiids</taxon>
        <taxon>Boraginales</taxon>
        <taxon>Boraginaceae</taxon>
        <taxon>Boraginoideae</taxon>
        <taxon>Lithospermeae</taxon>
        <taxon>Lithospermum</taxon>
    </lineage>
</organism>
<proteinExistence type="predicted"/>
<comment type="caution">
    <text evidence="4">The sequence shown here is derived from an EMBL/GenBank/DDBJ whole genome shotgun (WGS) entry which is preliminary data.</text>
</comment>
<feature type="compositionally biased region" description="Low complexity" evidence="2">
    <location>
        <begin position="407"/>
        <end position="426"/>
    </location>
</feature>
<evidence type="ECO:0000259" key="3">
    <source>
        <dbReference type="Pfam" id="PF07223"/>
    </source>
</evidence>
<feature type="compositionally biased region" description="Pro residues" evidence="2">
    <location>
        <begin position="283"/>
        <end position="327"/>
    </location>
</feature>
<feature type="region of interest" description="Disordered" evidence="2">
    <location>
        <begin position="1"/>
        <end position="42"/>
    </location>
</feature>
<feature type="region of interest" description="Disordered" evidence="2">
    <location>
        <begin position="215"/>
        <end position="240"/>
    </location>
</feature>
<evidence type="ECO:0000256" key="1">
    <source>
        <dbReference type="SAM" id="Coils"/>
    </source>
</evidence>
<dbReference type="PANTHER" id="PTHR31805">
    <property type="entry name" value="RECEPTOR-LIKE KINASE, PUTATIVE (DUF1421)-RELATED"/>
    <property type="match status" value="1"/>
</dbReference>
<keyword evidence="5" id="KW-1185">Reference proteome</keyword>
<feature type="coiled-coil region" evidence="1">
    <location>
        <begin position="115"/>
        <end position="174"/>
    </location>
</feature>
<dbReference type="InterPro" id="IPR010820">
    <property type="entry name" value="DUF1421"/>
</dbReference>
<accession>A0AAV3RGK8</accession>
<feature type="domain" description="DUF1421" evidence="3">
    <location>
        <begin position="480"/>
        <end position="523"/>
    </location>
</feature>
<dbReference type="PANTHER" id="PTHR31805:SF14">
    <property type="entry name" value="RECEPTOR-LIKE KINASE, PUTATIVE (DUF1421)-RELATED"/>
    <property type="match status" value="1"/>
</dbReference>
<dbReference type="EMBL" id="BAABME010026648">
    <property type="protein sequence ID" value="GAA0174260.1"/>
    <property type="molecule type" value="Genomic_DNA"/>
</dbReference>
<name>A0AAV3RGK8_LITER</name>